<evidence type="ECO:0000313" key="3">
    <source>
        <dbReference type="Proteomes" id="UP001304895"/>
    </source>
</evidence>
<proteinExistence type="predicted"/>
<dbReference type="EMBL" id="MU853419">
    <property type="protein sequence ID" value="KAK4132193.1"/>
    <property type="molecule type" value="Genomic_DNA"/>
</dbReference>
<sequence length="89" mass="10002">MNHIRNLVQVANGLVSALLFPTLHLSGTCEIVFKKHHDNNYASFVPRHKAQDQKDKCFDALLHPMLRRLGRGKPGVSGAQTSPWSQLRT</sequence>
<name>A0AAN6UFU2_9PEZI</name>
<organism evidence="2 3">
    <name type="scientific">Trichocladium antarcticum</name>
    <dbReference type="NCBI Taxonomy" id="1450529"/>
    <lineage>
        <taxon>Eukaryota</taxon>
        <taxon>Fungi</taxon>
        <taxon>Dikarya</taxon>
        <taxon>Ascomycota</taxon>
        <taxon>Pezizomycotina</taxon>
        <taxon>Sordariomycetes</taxon>
        <taxon>Sordariomycetidae</taxon>
        <taxon>Sordariales</taxon>
        <taxon>Chaetomiaceae</taxon>
        <taxon>Trichocladium</taxon>
    </lineage>
</organism>
<accession>A0AAN6UFU2</accession>
<feature type="region of interest" description="Disordered" evidence="1">
    <location>
        <begin position="69"/>
        <end position="89"/>
    </location>
</feature>
<feature type="compositionally biased region" description="Polar residues" evidence="1">
    <location>
        <begin position="78"/>
        <end position="89"/>
    </location>
</feature>
<evidence type="ECO:0000256" key="1">
    <source>
        <dbReference type="SAM" id="MobiDB-lite"/>
    </source>
</evidence>
<dbReference type="AlphaFoldDB" id="A0AAN6UFU2"/>
<evidence type="ECO:0000313" key="2">
    <source>
        <dbReference type="EMBL" id="KAK4132193.1"/>
    </source>
</evidence>
<comment type="caution">
    <text evidence="2">The sequence shown here is derived from an EMBL/GenBank/DDBJ whole genome shotgun (WGS) entry which is preliminary data.</text>
</comment>
<reference evidence="2" key="2">
    <citation type="submission" date="2023-05" db="EMBL/GenBank/DDBJ databases">
        <authorList>
            <consortium name="Lawrence Berkeley National Laboratory"/>
            <person name="Steindorff A."/>
            <person name="Hensen N."/>
            <person name="Bonometti L."/>
            <person name="Westerberg I."/>
            <person name="Brannstrom I.O."/>
            <person name="Guillou S."/>
            <person name="Cros-Aarteil S."/>
            <person name="Calhoun S."/>
            <person name="Haridas S."/>
            <person name="Kuo A."/>
            <person name="Mondo S."/>
            <person name="Pangilinan J."/>
            <person name="Riley R."/>
            <person name="Labutti K."/>
            <person name="Andreopoulos B."/>
            <person name="Lipzen A."/>
            <person name="Chen C."/>
            <person name="Yanf M."/>
            <person name="Daum C."/>
            <person name="Ng V."/>
            <person name="Clum A."/>
            <person name="Ohm R."/>
            <person name="Martin F."/>
            <person name="Silar P."/>
            <person name="Natvig D."/>
            <person name="Lalanne C."/>
            <person name="Gautier V."/>
            <person name="Ament-Velasquez S.L."/>
            <person name="Kruys A."/>
            <person name="Hutchinson M.I."/>
            <person name="Powell A.J."/>
            <person name="Barry K."/>
            <person name="Miller A.N."/>
            <person name="Grigoriev I.V."/>
            <person name="Debuchy R."/>
            <person name="Gladieux P."/>
            <person name="Thoren M.H."/>
            <person name="Johannesson H."/>
        </authorList>
    </citation>
    <scope>NUCLEOTIDE SEQUENCE</scope>
    <source>
        <strain evidence="2">CBS 123565</strain>
    </source>
</reference>
<keyword evidence="3" id="KW-1185">Reference proteome</keyword>
<dbReference type="Proteomes" id="UP001304895">
    <property type="component" value="Unassembled WGS sequence"/>
</dbReference>
<reference evidence="2" key="1">
    <citation type="journal article" date="2023" name="Mol. Phylogenet. Evol.">
        <title>Genome-scale phylogeny and comparative genomics of the fungal order Sordariales.</title>
        <authorList>
            <person name="Hensen N."/>
            <person name="Bonometti L."/>
            <person name="Westerberg I."/>
            <person name="Brannstrom I.O."/>
            <person name="Guillou S."/>
            <person name="Cros-Aarteil S."/>
            <person name="Calhoun S."/>
            <person name="Haridas S."/>
            <person name="Kuo A."/>
            <person name="Mondo S."/>
            <person name="Pangilinan J."/>
            <person name="Riley R."/>
            <person name="LaButti K."/>
            <person name="Andreopoulos B."/>
            <person name="Lipzen A."/>
            <person name="Chen C."/>
            <person name="Yan M."/>
            <person name="Daum C."/>
            <person name="Ng V."/>
            <person name="Clum A."/>
            <person name="Steindorff A."/>
            <person name="Ohm R.A."/>
            <person name="Martin F."/>
            <person name="Silar P."/>
            <person name="Natvig D.O."/>
            <person name="Lalanne C."/>
            <person name="Gautier V."/>
            <person name="Ament-Velasquez S.L."/>
            <person name="Kruys A."/>
            <person name="Hutchinson M.I."/>
            <person name="Powell A.J."/>
            <person name="Barry K."/>
            <person name="Miller A.N."/>
            <person name="Grigoriev I.V."/>
            <person name="Debuchy R."/>
            <person name="Gladieux P."/>
            <person name="Hiltunen Thoren M."/>
            <person name="Johannesson H."/>
        </authorList>
    </citation>
    <scope>NUCLEOTIDE SEQUENCE</scope>
    <source>
        <strain evidence="2">CBS 123565</strain>
    </source>
</reference>
<gene>
    <name evidence="2" type="ORF">BT67DRAFT_93256</name>
</gene>
<protein>
    <submittedName>
        <fullName evidence="2">Uncharacterized protein</fullName>
    </submittedName>
</protein>